<sequence>MWPSSWKAVPVSWARAVHFATMIYFVAFVAIHVFLVLATGARGNLNAMFAAREDATSWLGVVLFLIALAVTALGWWAARASVVAPLANATGKVSKR</sequence>
<reference evidence="3" key="1">
    <citation type="submission" date="2019-10" db="EMBL/GenBank/DDBJ databases">
        <title>Complete genome sequence of Corynebacterium urogenitalis DSM 108747, isolated from the genital tract of a cow.</title>
        <authorList>
            <person name="Ruckert C."/>
            <person name="Ballas P."/>
            <person name="Wagener K."/>
            <person name="Drillich M."/>
            <person name="Kaempfer P."/>
            <person name="Busse H.-J."/>
            <person name="Ehling-Schulz M."/>
        </authorList>
    </citation>
    <scope>NUCLEOTIDE SEQUENCE [LARGE SCALE GENOMIC DNA]</scope>
    <source>
        <strain evidence="3">LMM 1652</strain>
    </source>
</reference>
<dbReference type="GO" id="GO:0016020">
    <property type="term" value="C:membrane"/>
    <property type="evidence" value="ECO:0007669"/>
    <property type="project" value="InterPro"/>
</dbReference>
<dbReference type="InterPro" id="IPR016174">
    <property type="entry name" value="Di-haem_cyt_TM"/>
</dbReference>
<gene>
    <name evidence="2" type="ORF">CUROG_10070</name>
</gene>
<evidence type="ECO:0000256" key="1">
    <source>
        <dbReference type="SAM" id="Phobius"/>
    </source>
</evidence>
<dbReference type="Gene3D" id="1.20.950.20">
    <property type="entry name" value="Transmembrane di-heme cytochromes, Chain C"/>
    <property type="match status" value="1"/>
</dbReference>
<name>A0A5J6ZCP2_9CORY</name>
<feature type="transmembrane region" description="Helical" evidence="1">
    <location>
        <begin position="12"/>
        <end position="37"/>
    </location>
</feature>
<accession>A0A5J6ZCP2</accession>
<organism evidence="2 3">
    <name type="scientific">Corynebacterium urogenitale</name>
    <dbReference type="NCBI Taxonomy" id="2487892"/>
    <lineage>
        <taxon>Bacteria</taxon>
        <taxon>Bacillati</taxon>
        <taxon>Actinomycetota</taxon>
        <taxon>Actinomycetes</taxon>
        <taxon>Mycobacteriales</taxon>
        <taxon>Corynebacteriaceae</taxon>
        <taxon>Corynebacterium</taxon>
    </lineage>
</organism>
<evidence type="ECO:0000313" key="2">
    <source>
        <dbReference type="EMBL" id="QFQ03347.1"/>
    </source>
</evidence>
<dbReference type="GO" id="GO:0022904">
    <property type="term" value="P:respiratory electron transport chain"/>
    <property type="evidence" value="ECO:0007669"/>
    <property type="project" value="InterPro"/>
</dbReference>
<keyword evidence="1" id="KW-0812">Transmembrane</keyword>
<keyword evidence="3" id="KW-1185">Reference proteome</keyword>
<protein>
    <recommendedName>
        <fullName evidence="4">Cytochrome b561 bacterial/Ni-hydrogenase domain-containing protein</fullName>
    </recommendedName>
</protein>
<keyword evidence="1" id="KW-1133">Transmembrane helix</keyword>
<evidence type="ECO:0008006" key="4">
    <source>
        <dbReference type="Google" id="ProtNLM"/>
    </source>
</evidence>
<dbReference type="SUPFAM" id="SSF81342">
    <property type="entry name" value="Transmembrane di-heme cytochromes"/>
    <property type="match status" value="1"/>
</dbReference>
<dbReference type="EMBL" id="CP045032">
    <property type="protein sequence ID" value="QFQ03347.1"/>
    <property type="molecule type" value="Genomic_DNA"/>
</dbReference>
<proteinExistence type="predicted"/>
<dbReference type="Proteomes" id="UP000326711">
    <property type="component" value="Chromosome"/>
</dbReference>
<dbReference type="KEGG" id="cuo:CUROG_10070"/>
<keyword evidence="1" id="KW-0472">Membrane</keyword>
<evidence type="ECO:0000313" key="3">
    <source>
        <dbReference type="Proteomes" id="UP000326711"/>
    </source>
</evidence>
<feature type="transmembrane region" description="Helical" evidence="1">
    <location>
        <begin position="58"/>
        <end position="78"/>
    </location>
</feature>
<dbReference type="AlphaFoldDB" id="A0A5J6ZCP2"/>